<dbReference type="InterPro" id="IPR036565">
    <property type="entry name" value="Mur-like_cat_sf"/>
</dbReference>
<dbReference type="NCBIfam" id="TIGR02068">
    <property type="entry name" value="cya_phycin_syn"/>
    <property type="match status" value="1"/>
</dbReference>
<dbReference type="GO" id="GO:0006164">
    <property type="term" value="P:purine nucleotide biosynthetic process"/>
    <property type="evidence" value="ECO:0007669"/>
    <property type="project" value="UniProtKB-KW"/>
</dbReference>
<keyword evidence="2 5" id="KW-0547">Nucleotide-binding</keyword>
<dbReference type="Gene3D" id="3.30.470.20">
    <property type="entry name" value="ATP-grasp fold, B domain"/>
    <property type="match status" value="1"/>
</dbReference>
<dbReference type="SMART" id="SM01209">
    <property type="entry name" value="GARS_A"/>
    <property type="match status" value="1"/>
</dbReference>
<dbReference type="STRING" id="709839.TSA66_02145"/>
<dbReference type="NCBIfam" id="NF010623">
    <property type="entry name" value="PRK14016.1"/>
    <property type="match status" value="1"/>
</dbReference>
<dbReference type="InterPro" id="IPR013815">
    <property type="entry name" value="ATP_grasp_subdomain_1"/>
</dbReference>
<evidence type="ECO:0000256" key="1">
    <source>
        <dbReference type="ARBA" id="ARBA00022598"/>
    </source>
</evidence>
<dbReference type="Gene3D" id="3.30.1490.20">
    <property type="entry name" value="ATP-grasp fold, A domain"/>
    <property type="match status" value="1"/>
</dbReference>
<dbReference type="Pfam" id="PF18921">
    <property type="entry name" value="Cyanophycin_syn"/>
    <property type="match status" value="1"/>
</dbReference>
<evidence type="ECO:0000313" key="8">
    <source>
        <dbReference type="Proteomes" id="UP000031572"/>
    </source>
</evidence>
<dbReference type="Proteomes" id="UP000031572">
    <property type="component" value="Unassembled WGS sequence"/>
</dbReference>
<evidence type="ECO:0000256" key="2">
    <source>
        <dbReference type="ARBA" id="ARBA00022741"/>
    </source>
</evidence>
<gene>
    <name evidence="7" type="ORF">TSA66_02145</name>
</gene>
<evidence type="ECO:0000256" key="5">
    <source>
        <dbReference type="PROSITE-ProRule" id="PRU00409"/>
    </source>
</evidence>
<dbReference type="InterPro" id="IPR044019">
    <property type="entry name" value="Cyanophycin_syn_N"/>
</dbReference>
<sequence>MNKRYIDIINVISLRGPNIWTYRPVLEAWVDIGDLEDAPSNTIPGFYERLTAWLPGLIEHRCGIGERGGFLLRLKEGTWPGHILEHVTIELQNLAGMQTGFGKARETSKRGVYKVVVRSRNEQVSRTALYAARDLVMAAIDDQPVDVAAVVDKLRDMVDSLCLGPSTACIVDAAADRRIPSMRLNDGNLVQLGYGARQRRIWTAETDKTPAIAESISSDKDLTKRLLSSCGVPVPEGRIVKSPEDAWEAAQDIGTPVVVKPSDANHGRGVSMDLNTRQEVEAAWKLAEEEGSDVIVERFVRGDEHRLLIVGGKLAAATKGEIATVTGDGVSNITQLIDSQLNTDPRRGEHEDFPLSLITYEEDPTVLLVLERQGLGPDSVPPQGKVVLIQSRGNLAFDCTDDVHPEVAAAAALAARIVGLDIAGVDLVTQDISRPLEEQGGAIVEVNAGPGLLMHLKPASGKPRPVGRAIVDHLFGEQDSGRIPVVGVAGSHGTTLVARLVGRLLHLHGLYVGVACGDGLYVNERRIEQGDCANWQSGNRILMNRAVEAGVFENACRTILADGLAYDRCQVGVVTGIDPAGLVPDFYVDDVEKLVNVVRTQVDVVLPDGVAVLNAGDDRVVELASLCDGDVLFFGLQADLPRLQAHRQQDGRSVYVRDGQLIMAVGAEESAICRMADIPMAAGGVNGERHAAILAAVGAAWALGLPADLIRTGLETFDNGLAAAK</sequence>
<dbReference type="RefSeq" id="WP_040042069.1">
    <property type="nucleotide sequence ID" value="NZ_JWJG01000028.1"/>
</dbReference>
<accession>A0A0C2BZH7</accession>
<comment type="caution">
    <text evidence="7">The sequence shown here is derived from an EMBL/GenBank/DDBJ whole genome shotgun (WGS) entry which is preliminary data.</text>
</comment>
<dbReference type="GO" id="GO:0005524">
    <property type="term" value="F:ATP binding"/>
    <property type="evidence" value="ECO:0007669"/>
    <property type="project" value="UniProtKB-UniRule"/>
</dbReference>
<protein>
    <submittedName>
        <fullName evidence="7">Cyanophycin synthetase</fullName>
    </submittedName>
</protein>
<dbReference type="InterPro" id="IPR003135">
    <property type="entry name" value="ATP-grasp_carboxylate-amine"/>
</dbReference>
<dbReference type="GO" id="GO:0016874">
    <property type="term" value="F:ligase activity"/>
    <property type="evidence" value="ECO:0007669"/>
    <property type="project" value="UniProtKB-KW"/>
</dbReference>
<dbReference type="PANTHER" id="PTHR23135:SF18">
    <property type="entry name" value="CYANOPHYCIN SYNTHETASE"/>
    <property type="match status" value="1"/>
</dbReference>
<evidence type="ECO:0000259" key="6">
    <source>
        <dbReference type="PROSITE" id="PS50975"/>
    </source>
</evidence>
<dbReference type="InterPro" id="IPR011810">
    <property type="entry name" value="Cya_phycin_syn"/>
</dbReference>
<dbReference type="PANTHER" id="PTHR23135">
    <property type="entry name" value="MUR LIGASE FAMILY MEMBER"/>
    <property type="match status" value="1"/>
</dbReference>
<dbReference type="Gene3D" id="3.40.1190.10">
    <property type="entry name" value="Mur-like, catalytic domain"/>
    <property type="match status" value="1"/>
</dbReference>
<keyword evidence="3" id="KW-0658">Purine biosynthesis</keyword>
<dbReference type="SUPFAM" id="SSF56059">
    <property type="entry name" value="Glutathione synthetase ATP-binding domain-like"/>
    <property type="match status" value="1"/>
</dbReference>
<keyword evidence="4 5" id="KW-0067">ATP-binding</keyword>
<evidence type="ECO:0000256" key="3">
    <source>
        <dbReference type="ARBA" id="ARBA00022755"/>
    </source>
</evidence>
<reference evidence="7 8" key="1">
    <citation type="submission" date="2014-12" db="EMBL/GenBank/DDBJ databases">
        <title>Denitrispirillum autotrophicum gen. nov., sp. nov., Denitrifying, Facultatively Autotrophic Bacteria Isolated from Rice Paddy Soil.</title>
        <authorList>
            <person name="Ishii S."/>
            <person name="Ashida N."/>
            <person name="Ohno H."/>
            <person name="Otsuka S."/>
            <person name="Yokota A."/>
            <person name="Senoo K."/>
        </authorList>
    </citation>
    <scope>NUCLEOTIDE SEQUENCE [LARGE SCALE GENOMIC DNA]</scope>
    <source>
        <strain evidence="7 8">TSA66</strain>
    </source>
</reference>
<feature type="domain" description="ATP-grasp" evidence="6">
    <location>
        <begin position="224"/>
        <end position="475"/>
    </location>
</feature>
<dbReference type="GO" id="GO:0046872">
    <property type="term" value="F:metal ion binding"/>
    <property type="evidence" value="ECO:0007669"/>
    <property type="project" value="InterPro"/>
</dbReference>
<evidence type="ECO:0000313" key="7">
    <source>
        <dbReference type="EMBL" id="KIF83426.1"/>
    </source>
</evidence>
<dbReference type="AlphaFoldDB" id="A0A0C2BZH7"/>
<dbReference type="PROSITE" id="PS50975">
    <property type="entry name" value="ATP_GRASP"/>
    <property type="match status" value="1"/>
</dbReference>
<name>A0A0C2BZH7_9BURK</name>
<proteinExistence type="predicted"/>
<keyword evidence="8" id="KW-1185">Reference proteome</keyword>
<evidence type="ECO:0000256" key="4">
    <source>
        <dbReference type="ARBA" id="ARBA00022840"/>
    </source>
</evidence>
<dbReference type="Pfam" id="PF02222">
    <property type="entry name" value="ATP-grasp"/>
    <property type="match status" value="1"/>
</dbReference>
<dbReference type="OrthoDB" id="9803907at2"/>
<dbReference type="InterPro" id="IPR011761">
    <property type="entry name" value="ATP-grasp"/>
</dbReference>
<organism evidence="7 8">
    <name type="scientific">Noviherbaspirillum autotrophicum</name>
    <dbReference type="NCBI Taxonomy" id="709839"/>
    <lineage>
        <taxon>Bacteria</taxon>
        <taxon>Pseudomonadati</taxon>
        <taxon>Pseudomonadota</taxon>
        <taxon>Betaproteobacteria</taxon>
        <taxon>Burkholderiales</taxon>
        <taxon>Oxalobacteraceae</taxon>
        <taxon>Noviherbaspirillum</taxon>
    </lineage>
</organism>
<keyword evidence="1" id="KW-0436">Ligase</keyword>
<dbReference type="EMBL" id="JWJG01000028">
    <property type="protein sequence ID" value="KIF83426.1"/>
    <property type="molecule type" value="Genomic_DNA"/>
</dbReference>
<dbReference type="SUPFAM" id="SSF53623">
    <property type="entry name" value="MurD-like peptide ligases, catalytic domain"/>
    <property type="match status" value="1"/>
</dbReference>